<dbReference type="InterPro" id="IPR027417">
    <property type="entry name" value="P-loop_NTPase"/>
</dbReference>
<protein>
    <submittedName>
        <fullName evidence="4">NACHT domain-containing protein</fullName>
    </submittedName>
</protein>
<keyword evidence="5" id="KW-1185">Reference proteome</keyword>
<dbReference type="EMBL" id="VIWZ01000001">
    <property type="protein sequence ID" value="TWG17730.1"/>
    <property type="molecule type" value="Genomic_DNA"/>
</dbReference>
<dbReference type="Pfam" id="PF05729">
    <property type="entry name" value="NACHT"/>
    <property type="match status" value="1"/>
</dbReference>
<dbReference type="Gene3D" id="3.40.50.300">
    <property type="entry name" value="P-loop containing nucleotide triphosphate hydrolases"/>
    <property type="match status" value="1"/>
</dbReference>
<comment type="caution">
    <text evidence="4">The sequence shown here is derived from an EMBL/GenBank/DDBJ whole genome shotgun (WGS) entry which is preliminary data.</text>
</comment>
<proteinExistence type="predicted"/>
<accession>A0A561W1H9</accession>
<dbReference type="PANTHER" id="PTHR46844">
    <property type="entry name" value="SLR5058 PROTEIN"/>
    <property type="match status" value="1"/>
</dbReference>
<dbReference type="Pfam" id="PF22733">
    <property type="entry name" value="NNH1"/>
    <property type="match status" value="1"/>
</dbReference>
<sequence length="1085" mass="121036">MVDLSKLLGPVIGTLVRAAIERPVGAGSVAKPLYPEGRVKLPGRRVGNLTRALSKKLAEQVGATLTAVHEIEFGDLAGEEWEAAVSAASETLAQISPITATMLIAMDLDPERLYRECREQDHGRIDRAALNESQSMAYERILRECSWQIVEFVSRQPEFTRRIQLELIRRTGEIASSVKDLAVTTEPQVIEDFERRYLDLVLEKLDSLQLFGVTLRHSDAYSLSTAYLSLHAAPESVARGGRVSADRLRVHEALADAKRVLIRGEAGSGKTTLLQWLAVNSVQAPQNLPVGWVGAIPFLVPLRRYALQDLPSPALFPREVAPALSYEAPSTWMASVMRSGRALILIDGVDELPRSRRGDVWIWLHDLVVTYPDATYVITSRPPAVDGKVLVPDGFETFMLLPMGAADVRTFVGQWHTAITAVRDDTSQSIKMYETELLEKLARRRDLRRLATNPLLCALICALHLERYRQLPQDRMGLYSAALEMLLVRRDEARGISADRLTLSQQDQEALLGQLAYWLVRNGWSDCDRGAAAARISRYMQAMPYVDAKPADVLDFLLLRSGVLREPVVGVVDFLHKTFQEYLAARAILDEGDIDSMLLHAHEDHWREVIVMAIGHGRRDERERIIRGLLERGDRVEEIRRPLYLLAVSCLEHPGALDPELVETVREKASRLVVPEDERQVDLVAAAGEVILDVIPDPTSLTDREGTLLIDAVNRFDIEDTLPVLARIGRSNSRAIRGKLAADWPDAAVEAYSETVLNGMRLDDVTVHVRTERQLRSAAKLPALTDILIEGVSDSLHQLSGHPALRTIMLGPASLSDLNFVRKCELLRSLILFRSNLADGISSISGLELEEVAVLGIQHVSSVEKCIEALNTLPKLRRLTIDQAMVAKDVKLLAATCAVERIDLLASPWMASAIDYVHRDLAWASFSGSNKEQNWRRASVAAVSHLRSLRELSVSGWPSPTELEILRTMAELETLRVVVADDDLRDVVLSAGLEYSYPKIEFGALRTLRSLPSLRRLEIAIFTLERVRSNKWRELTRGHKVQYYRGAQLPTLIQELSNNLPRNSTTEVVINGHLSHRARSDAIDQ</sequence>
<dbReference type="PROSITE" id="PS50837">
    <property type="entry name" value="NACHT"/>
    <property type="match status" value="1"/>
</dbReference>
<dbReference type="SUPFAM" id="SSF52540">
    <property type="entry name" value="P-loop containing nucleoside triphosphate hydrolases"/>
    <property type="match status" value="1"/>
</dbReference>
<dbReference type="Gene3D" id="3.80.10.10">
    <property type="entry name" value="Ribonuclease Inhibitor"/>
    <property type="match status" value="1"/>
</dbReference>
<evidence type="ECO:0000256" key="1">
    <source>
        <dbReference type="ARBA" id="ARBA00022741"/>
    </source>
</evidence>
<dbReference type="InterPro" id="IPR054547">
    <property type="entry name" value="NNH1"/>
</dbReference>
<dbReference type="SUPFAM" id="SSF52047">
    <property type="entry name" value="RNI-like"/>
    <property type="match status" value="1"/>
</dbReference>
<dbReference type="AlphaFoldDB" id="A0A561W1H9"/>
<dbReference type="Proteomes" id="UP000317685">
    <property type="component" value="Unassembled WGS sequence"/>
</dbReference>
<dbReference type="InterPro" id="IPR007111">
    <property type="entry name" value="NACHT_NTPase"/>
</dbReference>
<dbReference type="PANTHER" id="PTHR46844:SF1">
    <property type="entry name" value="SLR5058 PROTEIN"/>
    <property type="match status" value="1"/>
</dbReference>
<name>A0A561W1H9_9ACTN</name>
<keyword evidence="1" id="KW-0547">Nucleotide-binding</keyword>
<keyword evidence="2" id="KW-0067">ATP-binding</keyword>
<evidence type="ECO:0000313" key="4">
    <source>
        <dbReference type="EMBL" id="TWG17730.1"/>
    </source>
</evidence>
<evidence type="ECO:0000313" key="5">
    <source>
        <dbReference type="Proteomes" id="UP000317685"/>
    </source>
</evidence>
<evidence type="ECO:0000256" key="2">
    <source>
        <dbReference type="ARBA" id="ARBA00022840"/>
    </source>
</evidence>
<dbReference type="GO" id="GO:0005524">
    <property type="term" value="F:ATP binding"/>
    <property type="evidence" value="ECO:0007669"/>
    <property type="project" value="UniProtKB-KW"/>
</dbReference>
<reference evidence="4 5" key="1">
    <citation type="submission" date="2019-06" db="EMBL/GenBank/DDBJ databases">
        <title>Sequencing the genomes of 1000 actinobacteria strains.</title>
        <authorList>
            <person name="Klenk H.-P."/>
        </authorList>
    </citation>
    <scope>NUCLEOTIDE SEQUENCE [LARGE SCALE GENOMIC DNA]</scope>
    <source>
        <strain evidence="4 5">DSM 45885</strain>
    </source>
</reference>
<dbReference type="InterPro" id="IPR032675">
    <property type="entry name" value="LRR_dom_sf"/>
</dbReference>
<feature type="domain" description="NACHT" evidence="3">
    <location>
        <begin position="258"/>
        <end position="590"/>
    </location>
</feature>
<gene>
    <name evidence="4" type="ORF">FHU34_113072</name>
</gene>
<evidence type="ECO:0000259" key="3">
    <source>
        <dbReference type="PROSITE" id="PS50837"/>
    </source>
</evidence>
<organism evidence="4 5">
    <name type="scientific">Micromonospora taraxaci</name>
    <dbReference type="NCBI Taxonomy" id="1316803"/>
    <lineage>
        <taxon>Bacteria</taxon>
        <taxon>Bacillati</taxon>
        <taxon>Actinomycetota</taxon>
        <taxon>Actinomycetes</taxon>
        <taxon>Micromonosporales</taxon>
        <taxon>Micromonosporaceae</taxon>
        <taxon>Micromonospora</taxon>
    </lineage>
</organism>